<dbReference type="EMBL" id="OGUS01000084">
    <property type="protein sequence ID" value="SPC07731.1"/>
    <property type="molecule type" value="Genomic_DNA"/>
</dbReference>
<proteinExistence type="predicted"/>
<dbReference type="Proteomes" id="UP000256862">
    <property type="component" value="Plasmid CO2235_mp"/>
</dbReference>
<reference evidence="3" key="2">
    <citation type="submission" date="2018-01" db="EMBL/GenBank/DDBJ databases">
        <authorList>
            <person name="Gaut B.S."/>
            <person name="Morton B.R."/>
            <person name="Clegg M.T."/>
            <person name="Duvall M.R."/>
        </authorList>
    </citation>
    <scope>NUCLEOTIDE SEQUENCE [LARGE SCALE GENOMIC DNA]</scope>
</reference>
<evidence type="ECO:0000313" key="2">
    <source>
        <dbReference type="EMBL" id="SPC24437.1"/>
    </source>
</evidence>
<name>A0A375GRM8_9BURK</name>
<reference evidence="2" key="1">
    <citation type="submission" date="2018-01" db="EMBL/GenBank/DDBJ databases">
        <authorList>
            <person name="Clerissi C."/>
        </authorList>
    </citation>
    <scope>NUCLEOTIDE SEQUENCE</scope>
    <source>
        <strain evidence="2">Cupriavidus oxalaticus LMG 2235</strain>
    </source>
</reference>
<evidence type="ECO:0000313" key="1">
    <source>
        <dbReference type="EMBL" id="SPC07731.1"/>
    </source>
</evidence>
<sequence length="123" mass="13890">MGDWRRSRLFSWTVLVEIGCREFEQLRNRFDVPVRKTDVDMPEVGGEFRHFPTYVATGTIPLDQPSSREAMPEVLEAWAVTIAPILCRRSQTDSARHSDEHTSCGAGLQSLAALTNQERLAQS</sequence>
<dbReference type="AlphaFoldDB" id="A0A375GRM8"/>
<comment type="caution">
    <text evidence="2">The sequence shown here is derived from an EMBL/GenBank/DDBJ whole genome shotgun (WGS) entry which is preliminary data.</text>
</comment>
<dbReference type="EMBL" id="OGUS01000143">
    <property type="protein sequence ID" value="SPC24437.1"/>
    <property type="molecule type" value="Genomic_DNA"/>
</dbReference>
<protein>
    <submittedName>
        <fullName evidence="2">Uncharacterized protein</fullName>
    </submittedName>
</protein>
<accession>A0A375GRM8</accession>
<gene>
    <name evidence="2" type="ORF">CO2235_MP80317</name>
    <name evidence="1" type="ORF">CO2235_U770173</name>
</gene>
<evidence type="ECO:0000313" key="3">
    <source>
        <dbReference type="Proteomes" id="UP000256862"/>
    </source>
</evidence>
<organism evidence="2">
    <name type="scientific">Cupriavidus oxalaticus</name>
    <dbReference type="NCBI Taxonomy" id="96344"/>
    <lineage>
        <taxon>Bacteria</taxon>
        <taxon>Pseudomonadati</taxon>
        <taxon>Pseudomonadota</taxon>
        <taxon>Betaproteobacteria</taxon>
        <taxon>Burkholderiales</taxon>
        <taxon>Burkholderiaceae</taxon>
        <taxon>Cupriavidus</taxon>
    </lineage>
</organism>